<dbReference type="PANTHER" id="PTHR42713:SF3">
    <property type="entry name" value="TRANSCRIPTIONAL REGULATORY PROTEIN HPTR"/>
    <property type="match status" value="1"/>
</dbReference>
<dbReference type="InterPro" id="IPR051552">
    <property type="entry name" value="HptR"/>
</dbReference>
<dbReference type="Gene3D" id="3.40.50.2300">
    <property type="match status" value="1"/>
</dbReference>
<evidence type="ECO:0000256" key="10">
    <source>
        <dbReference type="PROSITE-ProRule" id="PRU00169"/>
    </source>
</evidence>
<evidence type="ECO:0000256" key="7">
    <source>
        <dbReference type="ARBA" id="ARBA00023125"/>
    </source>
</evidence>
<dbReference type="PROSITE" id="PS00041">
    <property type="entry name" value="HTH_ARAC_FAMILY_1"/>
    <property type="match status" value="1"/>
</dbReference>
<protein>
    <recommendedName>
        <fullName evidence="2">Stage 0 sporulation protein A homolog</fullName>
    </recommendedName>
</protein>
<evidence type="ECO:0000256" key="3">
    <source>
        <dbReference type="ARBA" id="ARBA00022490"/>
    </source>
</evidence>
<sequence length="513" mass="60265">MKVFIADDESVICEGLKHLINWDELGFTICGEANNGEDALNSIIKLNPDVVLMDIRMPKLQGTQVIQFAREQGFKGHFIILSGFSDFKYAQTAIRYGVEFYITKPIDEDELYNAVHTVKENIQKERMNANTLIQYREKARYTILRDILLNTGDVSGINLEEIRLSANEYQVVIYENYNQNTYNLIYDFADLLKVTNQGNNSFEHIKIHEKDIILLKGTFTLNHFHTFLNHYETNPQKGSPLDSLFIAYGRKVTSVEDIHYSYEDALNLMSRRFFCEENQHTIGYEQLPKWDDSFFEINEAQSTEYCRLLTNYIQSFNRRMIADTLSALKRNLYFANTNISNIKLFLTDIYLQIKENINHIYSTIDIPFPTNSSVIDFIERKYYLYEIILFFSEQFEMIINAIGNFSSDSILDDIVYYINHNYRENIKLETIAPLFGYNSSYLGKIFNKKMGENFNSYIDHVRINHSKELLLQKNLKVYEISELVGYKNVDYFHKKFKKYVGESPAEFRKRNNT</sequence>
<dbReference type="InterPro" id="IPR001789">
    <property type="entry name" value="Sig_transdc_resp-reg_receiver"/>
</dbReference>
<gene>
    <name evidence="11" type="ORF">EHE19_008635</name>
</gene>
<name>A0A4U7JL21_9FIRM</name>
<evidence type="ECO:0000256" key="2">
    <source>
        <dbReference type="ARBA" id="ARBA00018672"/>
    </source>
</evidence>
<keyword evidence="5" id="KW-0902">Two-component regulatory system</keyword>
<dbReference type="Proteomes" id="UP000306409">
    <property type="component" value="Chromosome"/>
</dbReference>
<keyword evidence="3" id="KW-0963">Cytoplasm</keyword>
<evidence type="ECO:0000256" key="8">
    <source>
        <dbReference type="ARBA" id="ARBA00023163"/>
    </source>
</evidence>
<evidence type="ECO:0000256" key="5">
    <source>
        <dbReference type="ARBA" id="ARBA00023012"/>
    </source>
</evidence>
<dbReference type="RefSeq" id="WP_137696323.1">
    <property type="nucleotide sequence ID" value="NZ_CP061336.1"/>
</dbReference>
<dbReference type="CDD" id="cd17536">
    <property type="entry name" value="REC_YesN-like"/>
    <property type="match status" value="1"/>
</dbReference>
<comment type="subcellular location">
    <subcellularLocation>
        <location evidence="1">Cytoplasm</location>
    </subcellularLocation>
</comment>
<dbReference type="InterPro" id="IPR018060">
    <property type="entry name" value="HTH_AraC"/>
</dbReference>
<keyword evidence="7" id="KW-0238">DNA-binding</keyword>
<keyword evidence="12" id="KW-1185">Reference proteome</keyword>
<dbReference type="SMART" id="SM00448">
    <property type="entry name" value="REC"/>
    <property type="match status" value="1"/>
</dbReference>
<dbReference type="SMART" id="SM00342">
    <property type="entry name" value="HTH_ARAC"/>
    <property type="match status" value="1"/>
</dbReference>
<dbReference type="OrthoDB" id="9794370at2"/>
<dbReference type="PRINTS" id="PR00032">
    <property type="entry name" value="HTHARAC"/>
</dbReference>
<evidence type="ECO:0000256" key="6">
    <source>
        <dbReference type="ARBA" id="ARBA00023015"/>
    </source>
</evidence>
<dbReference type="EMBL" id="CP061336">
    <property type="protein sequence ID" value="QNU68447.1"/>
    <property type="molecule type" value="Genomic_DNA"/>
</dbReference>
<accession>A0A4U7JL21</accession>
<evidence type="ECO:0000313" key="11">
    <source>
        <dbReference type="EMBL" id="QNU68447.1"/>
    </source>
</evidence>
<dbReference type="GO" id="GO:0000160">
    <property type="term" value="P:phosphorelay signal transduction system"/>
    <property type="evidence" value="ECO:0007669"/>
    <property type="project" value="UniProtKB-KW"/>
</dbReference>
<dbReference type="InterPro" id="IPR018062">
    <property type="entry name" value="HTH_AraC-typ_CS"/>
</dbReference>
<dbReference type="SUPFAM" id="SSF52172">
    <property type="entry name" value="CheY-like"/>
    <property type="match status" value="1"/>
</dbReference>
<dbReference type="SUPFAM" id="SSF46689">
    <property type="entry name" value="Homeodomain-like"/>
    <property type="match status" value="2"/>
</dbReference>
<evidence type="ECO:0000256" key="1">
    <source>
        <dbReference type="ARBA" id="ARBA00004496"/>
    </source>
</evidence>
<keyword evidence="6" id="KW-0805">Transcription regulation</keyword>
<proteinExistence type="predicted"/>
<dbReference type="KEGG" id="rher:EHE19_008635"/>
<comment type="function">
    <text evidence="9">May play the central regulatory role in sporulation. It may be an element of the effector pathway responsible for the activation of sporulation genes in response to nutritional stress. Spo0A may act in concert with spo0H (a sigma factor) to control the expression of some genes that are critical to the sporulation process.</text>
</comment>
<dbReference type="Pfam" id="PF00072">
    <property type="entry name" value="Response_reg"/>
    <property type="match status" value="1"/>
</dbReference>
<dbReference type="GO" id="GO:0043565">
    <property type="term" value="F:sequence-specific DNA binding"/>
    <property type="evidence" value="ECO:0007669"/>
    <property type="project" value="InterPro"/>
</dbReference>
<dbReference type="PROSITE" id="PS01124">
    <property type="entry name" value="HTH_ARAC_FAMILY_2"/>
    <property type="match status" value="1"/>
</dbReference>
<organism evidence="11 12">
    <name type="scientific">Ruminiclostridium herbifermentans</name>
    <dbReference type="NCBI Taxonomy" id="2488810"/>
    <lineage>
        <taxon>Bacteria</taxon>
        <taxon>Bacillati</taxon>
        <taxon>Bacillota</taxon>
        <taxon>Clostridia</taxon>
        <taxon>Eubacteriales</taxon>
        <taxon>Oscillospiraceae</taxon>
        <taxon>Ruminiclostridium</taxon>
    </lineage>
</organism>
<dbReference type="Gene3D" id="1.10.10.60">
    <property type="entry name" value="Homeodomain-like"/>
    <property type="match status" value="2"/>
</dbReference>
<keyword evidence="4 10" id="KW-0597">Phosphoprotein</keyword>
<dbReference type="GO" id="GO:0005737">
    <property type="term" value="C:cytoplasm"/>
    <property type="evidence" value="ECO:0007669"/>
    <property type="project" value="UniProtKB-SubCell"/>
</dbReference>
<dbReference type="InterPro" id="IPR011006">
    <property type="entry name" value="CheY-like_superfamily"/>
</dbReference>
<evidence type="ECO:0000256" key="4">
    <source>
        <dbReference type="ARBA" id="ARBA00022553"/>
    </source>
</evidence>
<feature type="modified residue" description="4-aspartylphosphate" evidence="10">
    <location>
        <position position="54"/>
    </location>
</feature>
<keyword evidence="8" id="KW-0804">Transcription</keyword>
<evidence type="ECO:0000256" key="9">
    <source>
        <dbReference type="ARBA" id="ARBA00024867"/>
    </source>
</evidence>
<dbReference type="PROSITE" id="PS50110">
    <property type="entry name" value="RESPONSE_REGULATORY"/>
    <property type="match status" value="1"/>
</dbReference>
<dbReference type="InterPro" id="IPR020449">
    <property type="entry name" value="Tscrpt_reg_AraC-type_HTH"/>
</dbReference>
<dbReference type="InterPro" id="IPR009057">
    <property type="entry name" value="Homeodomain-like_sf"/>
</dbReference>
<dbReference type="AlphaFoldDB" id="A0A4U7JL21"/>
<evidence type="ECO:0000313" key="12">
    <source>
        <dbReference type="Proteomes" id="UP000306409"/>
    </source>
</evidence>
<dbReference type="Pfam" id="PF12833">
    <property type="entry name" value="HTH_18"/>
    <property type="match status" value="1"/>
</dbReference>
<dbReference type="PANTHER" id="PTHR42713">
    <property type="entry name" value="HISTIDINE KINASE-RELATED"/>
    <property type="match status" value="1"/>
</dbReference>
<dbReference type="GO" id="GO:0003700">
    <property type="term" value="F:DNA-binding transcription factor activity"/>
    <property type="evidence" value="ECO:0007669"/>
    <property type="project" value="InterPro"/>
</dbReference>
<reference evidence="11 12" key="1">
    <citation type="submission" date="2020-09" db="EMBL/GenBank/DDBJ databases">
        <title>Characterization and genome sequencing of Ruminiclostridium sp. nov. MA18.</title>
        <authorList>
            <person name="Rettenmaier R."/>
            <person name="Kowollik M.-L."/>
            <person name="Liebl W."/>
            <person name="Zverlov V."/>
        </authorList>
    </citation>
    <scope>NUCLEOTIDE SEQUENCE [LARGE SCALE GENOMIC DNA]</scope>
    <source>
        <strain evidence="11 12">MA18</strain>
    </source>
</reference>